<name>A0A3S5DLP0_CHRVL</name>
<gene>
    <name evidence="2" type="ORF">NCTC9695_04228</name>
</gene>
<dbReference type="EMBL" id="LR134182">
    <property type="protein sequence ID" value="VEB43768.1"/>
    <property type="molecule type" value="Genomic_DNA"/>
</dbReference>
<dbReference type="AlphaFoldDB" id="A0A3S5DLP0"/>
<organism evidence="2 3">
    <name type="scientific">Chromobacterium violaceum</name>
    <dbReference type="NCBI Taxonomy" id="536"/>
    <lineage>
        <taxon>Bacteria</taxon>
        <taxon>Pseudomonadati</taxon>
        <taxon>Pseudomonadota</taxon>
        <taxon>Betaproteobacteria</taxon>
        <taxon>Neisseriales</taxon>
        <taxon>Chromobacteriaceae</taxon>
        <taxon>Chromobacterium</taxon>
    </lineage>
</organism>
<evidence type="ECO:0000256" key="1">
    <source>
        <dbReference type="SAM" id="MobiDB-lite"/>
    </source>
</evidence>
<evidence type="ECO:0000313" key="3">
    <source>
        <dbReference type="Proteomes" id="UP000275777"/>
    </source>
</evidence>
<feature type="region of interest" description="Disordered" evidence="1">
    <location>
        <begin position="132"/>
        <end position="197"/>
    </location>
</feature>
<feature type="compositionally biased region" description="Basic residues" evidence="1">
    <location>
        <begin position="142"/>
        <end position="157"/>
    </location>
</feature>
<reference evidence="2 3" key="1">
    <citation type="submission" date="2018-12" db="EMBL/GenBank/DDBJ databases">
        <authorList>
            <consortium name="Pathogen Informatics"/>
        </authorList>
    </citation>
    <scope>NUCLEOTIDE SEQUENCE [LARGE SCALE GENOMIC DNA]</scope>
    <source>
        <strain evidence="2 3">NCTC9695</strain>
    </source>
</reference>
<protein>
    <submittedName>
        <fullName evidence="2">Uncharacterized protein</fullName>
    </submittedName>
</protein>
<dbReference type="Proteomes" id="UP000275777">
    <property type="component" value="Chromosome"/>
</dbReference>
<sequence>MLIASLRSFAARTSSADASNRSAIPSSRLAGQLRQAENRSALPPGRTTVVPTRWTAYPRANRWSGSTTLRPNNGSMTAPCLPIFLTAGIWAASAIPNGNRTRSWRGCWPKARNWNSSRSRAACWIPQRPGGLCVPQQGGRRNPARVRRHHQRQRRRRSDAAQFEESRQRGAAMASQHQQRRFRRPPGLLHPGRPVDP</sequence>
<evidence type="ECO:0000313" key="2">
    <source>
        <dbReference type="EMBL" id="VEB43768.1"/>
    </source>
</evidence>
<proteinExistence type="predicted"/>
<accession>A0A3S5DLP0</accession>
<feature type="compositionally biased region" description="Low complexity" evidence="1">
    <location>
        <begin position="185"/>
        <end position="197"/>
    </location>
</feature>